<dbReference type="RefSeq" id="WP_342372015.1">
    <property type="nucleotide sequence ID" value="NZ_CP115965.1"/>
</dbReference>
<dbReference type="NCBIfam" id="TIGR00573">
    <property type="entry name" value="dnaq"/>
    <property type="match status" value="1"/>
</dbReference>
<name>A0ABZ3C569_9ACTN</name>
<protein>
    <submittedName>
        <fullName evidence="2">DEDD exonuclease domain-containing protein</fullName>
    </submittedName>
</protein>
<dbReference type="InterPro" id="IPR006054">
    <property type="entry name" value="DnaQ"/>
</dbReference>
<keyword evidence="3" id="KW-1185">Reference proteome</keyword>
<dbReference type="PROSITE" id="PS50164">
    <property type="entry name" value="GIY_YIG"/>
    <property type="match status" value="1"/>
</dbReference>
<dbReference type="SMART" id="SM00479">
    <property type="entry name" value="EXOIII"/>
    <property type="match status" value="1"/>
</dbReference>
<reference evidence="2 3" key="1">
    <citation type="journal article" date="2023" name="Environ Microbiome">
        <title>A coral-associated actinobacterium mitigates coral bleaching under heat stress.</title>
        <authorList>
            <person name="Li J."/>
            <person name="Zou Y."/>
            <person name="Li Q."/>
            <person name="Zhang J."/>
            <person name="Bourne D.G."/>
            <person name="Lyu Y."/>
            <person name="Liu C."/>
            <person name="Zhang S."/>
        </authorList>
    </citation>
    <scope>NUCLEOTIDE SEQUENCE [LARGE SCALE GENOMIC DNA]</scope>
    <source>
        <strain evidence="2 3">SCSIO 13291</strain>
    </source>
</reference>
<evidence type="ECO:0000259" key="1">
    <source>
        <dbReference type="PROSITE" id="PS50164"/>
    </source>
</evidence>
<proteinExistence type="predicted"/>
<dbReference type="InterPro" id="IPR047296">
    <property type="entry name" value="GIY-YIG_UvrC_Cho"/>
</dbReference>
<evidence type="ECO:0000313" key="2">
    <source>
        <dbReference type="EMBL" id="WZW97710.1"/>
    </source>
</evidence>
<evidence type="ECO:0000313" key="3">
    <source>
        <dbReference type="Proteomes" id="UP001434337"/>
    </source>
</evidence>
<dbReference type="Gene3D" id="3.40.1440.10">
    <property type="entry name" value="GIY-YIG endonuclease"/>
    <property type="match status" value="1"/>
</dbReference>
<dbReference type="NCBIfam" id="NF005907">
    <property type="entry name" value="PRK07883.1-5"/>
    <property type="match status" value="1"/>
</dbReference>
<dbReference type="Pfam" id="PF00929">
    <property type="entry name" value="RNase_T"/>
    <property type="match status" value="1"/>
</dbReference>
<dbReference type="Gene3D" id="3.30.420.10">
    <property type="entry name" value="Ribonuclease H-like superfamily/Ribonuclease H"/>
    <property type="match status" value="1"/>
</dbReference>
<dbReference type="InterPro" id="IPR036397">
    <property type="entry name" value="RNaseH_sf"/>
</dbReference>
<organism evidence="2 3">
    <name type="scientific">Propioniciclava soli</name>
    <dbReference type="NCBI Taxonomy" id="2775081"/>
    <lineage>
        <taxon>Bacteria</taxon>
        <taxon>Bacillati</taxon>
        <taxon>Actinomycetota</taxon>
        <taxon>Actinomycetes</taxon>
        <taxon>Propionibacteriales</taxon>
        <taxon>Propionibacteriaceae</taxon>
        <taxon>Propioniciclava</taxon>
    </lineage>
</organism>
<gene>
    <name evidence="2" type="ORF">PCC79_12480</name>
</gene>
<dbReference type="InterPro" id="IPR013520">
    <property type="entry name" value="Ribonucl_H"/>
</dbReference>
<dbReference type="PANTHER" id="PTHR30562:SF1">
    <property type="entry name" value="UVRABC SYSTEM PROTEIN C"/>
    <property type="match status" value="1"/>
</dbReference>
<accession>A0ABZ3C569</accession>
<sequence>MRSPAPLQPSFDDLGHPLATTVFVVVDLETTGSGPQASITEIGAVRVCGGEVTGEFQTLVNPAEAIPPLISVLTGITNAMVVGAPRVAEVLPSFWEFARGAVLVAHNAAFDMGFLKRAGAALDTPWSNPPVVDTVALARGVLMRDEVPNVKLATLAHHFRTPVEPNHRALTDARATVHVLHALLERVGNLGVATMEDLLEFTRGVSPERRAKRTWASDLPAAPGVYTFVADLPDRDGVVRRQVLYVGKSVNIRSRVRSYFTAAEKRPRMEEMVRVSTGVEATVCRTPLEAEVLELRLIAAHAPRYNRRSKFPERQHWLKLTREPYPRFSIVRKVADDGGTYLGPFGRRQGAEEAMFALHDAFALRQCTERLSERRPGTPCALGEMGRCVSPCDGTVSRAEYTELSDRVRVVLDADVRPVLTSQRERLAHLIAAERFEDAGRVTARLGSFVRAATRTRRLAALAGCPQIVAACRTDVGWEIHVIRFGRLAAAAVARPGEVPQAVARDAVTAAERVERPVPGLPAATIEEAERVAAWLERPGVRLLEIEGEWSWPLHGSIALDDLPRHALAAASPAPAGSG</sequence>
<dbReference type="InterPro" id="IPR000305">
    <property type="entry name" value="GIY-YIG_endonuc"/>
</dbReference>
<dbReference type="InterPro" id="IPR050066">
    <property type="entry name" value="UvrABC_protein_C"/>
</dbReference>
<dbReference type="InterPro" id="IPR012337">
    <property type="entry name" value="RNaseH-like_sf"/>
</dbReference>
<keyword evidence="2" id="KW-0269">Exonuclease</keyword>
<keyword evidence="2" id="KW-0540">Nuclease</keyword>
<dbReference type="SUPFAM" id="SSF82771">
    <property type="entry name" value="GIY-YIG endonuclease"/>
    <property type="match status" value="1"/>
</dbReference>
<dbReference type="Proteomes" id="UP001434337">
    <property type="component" value="Chromosome"/>
</dbReference>
<dbReference type="CDD" id="cd10434">
    <property type="entry name" value="GIY-YIG_UvrC_Cho"/>
    <property type="match status" value="1"/>
</dbReference>
<dbReference type="InterPro" id="IPR035901">
    <property type="entry name" value="GIY-YIG_endonuc_sf"/>
</dbReference>
<dbReference type="EMBL" id="CP115965">
    <property type="protein sequence ID" value="WZW97710.1"/>
    <property type="molecule type" value="Genomic_DNA"/>
</dbReference>
<dbReference type="CDD" id="cd06127">
    <property type="entry name" value="DEDDh"/>
    <property type="match status" value="1"/>
</dbReference>
<dbReference type="PANTHER" id="PTHR30562">
    <property type="entry name" value="UVRC/OXIDOREDUCTASE"/>
    <property type="match status" value="1"/>
</dbReference>
<dbReference type="SUPFAM" id="SSF53098">
    <property type="entry name" value="Ribonuclease H-like"/>
    <property type="match status" value="1"/>
</dbReference>
<dbReference type="NCBIfam" id="NF005905">
    <property type="entry name" value="PRK07883.1-3"/>
    <property type="match status" value="1"/>
</dbReference>
<dbReference type="GO" id="GO:0004527">
    <property type="term" value="F:exonuclease activity"/>
    <property type="evidence" value="ECO:0007669"/>
    <property type="project" value="UniProtKB-KW"/>
</dbReference>
<keyword evidence="2" id="KW-0378">Hydrolase</keyword>
<feature type="domain" description="GIY-YIG" evidence="1">
    <location>
        <begin position="221"/>
        <end position="307"/>
    </location>
</feature>
<dbReference type="SMART" id="SM00465">
    <property type="entry name" value="GIYc"/>
    <property type="match status" value="1"/>
</dbReference>